<dbReference type="EC" id="2.2.1.9" evidence="6"/>
<dbReference type="CDD" id="cd02009">
    <property type="entry name" value="TPP_SHCHC_synthase"/>
    <property type="match status" value="1"/>
</dbReference>
<keyword evidence="5 6" id="KW-0464">Manganese</keyword>
<reference evidence="10 11" key="1">
    <citation type="journal article" date="2013" name="ISME J.">
        <title>A metabolic model for members of the genus Tetrasphaera involved in enhanced biological phosphorus removal.</title>
        <authorList>
            <person name="Kristiansen R."/>
            <person name="Nguyen H.T.T."/>
            <person name="Saunders A.M."/>
            <person name="Nielsen J.L."/>
            <person name="Wimmer R."/>
            <person name="Le V.Q."/>
            <person name="McIlroy S.J."/>
            <person name="Petrovski S."/>
            <person name="Seviour R.J."/>
            <person name="Calteau A."/>
            <person name="Nielsen K.L."/>
            <person name="Nielsen P.H."/>
        </authorList>
    </citation>
    <scope>NUCLEOTIDE SEQUENCE [LARGE SCALE GENOMIC DNA]</scope>
    <source>
        <strain evidence="10 11">Ben 74</strain>
    </source>
</reference>
<dbReference type="Proteomes" id="UP000035720">
    <property type="component" value="Unassembled WGS sequence"/>
</dbReference>
<dbReference type="GO" id="GO:0070204">
    <property type="term" value="F:2-succinyl-5-enolpyruvyl-6-hydroxy-3-cyclohexene-1-carboxylic-acid synthase activity"/>
    <property type="evidence" value="ECO:0007669"/>
    <property type="project" value="UniProtKB-UniRule"/>
</dbReference>
<dbReference type="SUPFAM" id="SSF52518">
    <property type="entry name" value="Thiamin diphosphate-binding fold (THDP-binding)"/>
    <property type="match status" value="2"/>
</dbReference>
<comment type="subunit">
    <text evidence="6">Homodimer.</text>
</comment>
<dbReference type="CDD" id="cd07037">
    <property type="entry name" value="TPP_PYR_MenD"/>
    <property type="match status" value="1"/>
</dbReference>
<dbReference type="InterPro" id="IPR004433">
    <property type="entry name" value="MenaQ_synth_MenD"/>
</dbReference>
<comment type="catalytic activity">
    <reaction evidence="6">
        <text>isochorismate + 2-oxoglutarate + H(+) = 5-enolpyruvoyl-6-hydroxy-2-succinyl-cyclohex-3-ene-1-carboxylate + CO2</text>
        <dbReference type="Rhea" id="RHEA:25593"/>
        <dbReference type="ChEBI" id="CHEBI:15378"/>
        <dbReference type="ChEBI" id="CHEBI:16526"/>
        <dbReference type="ChEBI" id="CHEBI:16810"/>
        <dbReference type="ChEBI" id="CHEBI:29780"/>
        <dbReference type="ChEBI" id="CHEBI:58818"/>
        <dbReference type="EC" id="2.2.1.9"/>
    </reaction>
</comment>
<dbReference type="GO" id="GO:0030976">
    <property type="term" value="F:thiamine pyrophosphate binding"/>
    <property type="evidence" value="ECO:0007669"/>
    <property type="project" value="UniProtKB-UniRule"/>
</dbReference>
<keyword evidence="6" id="KW-0474">Menaquinone biosynthesis</keyword>
<dbReference type="STRING" id="1193518.BN13_610005"/>
<dbReference type="HAMAP" id="MF_01659">
    <property type="entry name" value="MenD"/>
    <property type="match status" value="1"/>
</dbReference>
<evidence type="ECO:0000256" key="2">
    <source>
        <dbReference type="ARBA" id="ARBA00022723"/>
    </source>
</evidence>
<dbReference type="UniPathway" id="UPA01057">
    <property type="reaction ID" value="UER00164"/>
</dbReference>
<keyword evidence="11" id="KW-1185">Reference proteome</keyword>
<evidence type="ECO:0000256" key="3">
    <source>
        <dbReference type="ARBA" id="ARBA00022842"/>
    </source>
</evidence>
<comment type="pathway">
    <text evidence="6">Quinol/quinone metabolism; menaquinone biosynthesis.</text>
</comment>
<feature type="domain" description="Thiamine pyrophosphate enzyme N-terminal TPP-binding" evidence="9">
    <location>
        <begin position="10"/>
        <end position="119"/>
    </location>
</feature>
<evidence type="ECO:0000256" key="4">
    <source>
        <dbReference type="ARBA" id="ARBA00023052"/>
    </source>
</evidence>
<evidence type="ECO:0000256" key="1">
    <source>
        <dbReference type="ARBA" id="ARBA00022679"/>
    </source>
</evidence>
<keyword evidence="4 6" id="KW-0786">Thiamine pyrophosphate</keyword>
<keyword evidence="2 6" id="KW-0479">Metal-binding</keyword>
<feature type="region of interest" description="Disordered" evidence="7">
    <location>
        <begin position="185"/>
        <end position="227"/>
    </location>
</feature>
<proteinExistence type="inferred from homology"/>
<evidence type="ECO:0000259" key="8">
    <source>
        <dbReference type="Pfam" id="PF02775"/>
    </source>
</evidence>
<dbReference type="Gene3D" id="3.40.50.1220">
    <property type="entry name" value="TPP-binding domain"/>
    <property type="match status" value="1"/>
</dbReference>
<evidence type="ECO:0000256" key="6">
    <source>
        <dbReference type="HAMAP-Rule" id="MF_01659"/>
    </source>
</evidence>
<dbReference type="Pfam" id="PF02776">
    <property type="entry name" value="TPP_enzyme_N"/>
    <property type="match status" value="1"/>
</dbReference>
<comment type="cofactor">
    <cofactor evidence="6">
        <name>Mg(2+)</name>
        <dbReference type="ChEBI" id="CHEBI:18420"/>
    </cofactor>
    <cofactor evidence="6">
        <name>Mn(2+)</name>
        <dbReference type="ChEBI" id="CHEBI:29035"/>
    </cofactor>
</comment>
<accession>A0A077MC15</accession>
<comment type="caution">
    <text evidence="10">The sequence shown here is derived from an EMBL/GenBank/DDBJ whole genome shotgun (WGS) entry which is preliminary data.</text>
</comment>
<dbReference type="PANTHER" id="PTHR42916">
    <property type="entry name" value="2-SUCCINYL-5-ENOLPYRUVYL-6-HYDROXY-3-CYCLOHEXENE-1-CARBOXYLATE SYNTHASE"/>
    <property type="match status" value="1"/>
</dbReference>
<dbReference type="NCBIfam" id="TIGR00173">
    <property type="entry name" value="menD"/>
    <property type="match status" value="1"/>
</dbReference>
<organism evidence="10 11">
    <name type="scientific">Nostocoides jenkinsii Ben 74</name>
    <dbReference type="NCBI Taxonomy" id="1193518"/>
    <lineage>
        <taxon>Bacteria</taxon>
        <taxon>Bacillati</taxon>
        <taxon>Actinomycetota</taxon>
        <taxon>Actinomycetes</taxon>
        <taxon>Micrococcales</taxon>
        <taxon>Intrasporangiaceae</taxon>
        <taxon>Nostocoides</taxon>
    </lineage>
</organism>
<evidence type="ECO:0000259" key="9">
    <source>
        <dbReference type="Pfam" id="PF02776"/>
    </source>
</evidence>
<dbReference type="UniPathway" id="UPA00079"/>
<dbReference type="GO" id="GO:0030145">
    <property type="term" value="F:manganese ion binding"/>
    <property type="evidence" value="ECO:0007669"/>
    <property type="project" value="UniProtKB-UniRule"/>
</dbReference>
<comment type="pathway">
    <text evidence="6">Quinol/quinone metabolism; 1,4-dihydroxy-2-naphthoate biosynthesis; 1,4-dihydroxy-2-naphthoate from chorismate: step 2/7.</text>
</comment>
<protein>
    <recommendedName>
        <fullName evidence="6">2-succinyl-5-enolpyruvyl-6-hydroxy-3-cyclohexene-1-carboxylate synthase</fullName>
        <shortName evidence="6">SEPHCHC synthase</shortName>
        <ecNumber evidence="6">2.2.1.9</ecNumber>
    </recommendedName>
    <alternativeName>
        <fullName evidence="6">Menaquinone biosynthesis protein MenD</fullName>
    </alternativeName>
</protein>
<dbReference type="GO" id="GO:0000287">
    <property type="term" value="F:magnesium ion binding"/>
    <property type="evidence" value="ECO:0007669"/>
    <property type="project" value="UniProtKB-UniRule"/>
</dbReference>
<dbReference type="AlphaFoldDB" id="A0A077MC15"/>
<evidence type="ECO:0000313" key="11">
    <source>
        <dbReference type="Proteomes" id="UP000035720"/>
    </source>
</evidence>
<evidence type="ECO:0000256" key="5">
    <source>
        <dbReference type="ARBA" id="ARBA00023211"/>
    </source>
</evidence>
<dbReference type="RefSeq" id="WP_048549067.1">
    <property type="nucleotide sequence ID" value="NZ_HF571038.1"/>
</dbReference>
<name>A0A077MC15_9MICO</name>
<gene>
    <name evidence="6 10" type="primary">menD</name>
    <name evidence="10" type="ORF">BN13_610005</name>
</gene>
<keyword evidence="3 6" id="KW-0460">Magnesium</keyword>
<dbReference type="Gene3D" id="3.40.50.970">
    <property type="match status" value="2"/>
</dbReference>
<keyword evidence="1 6" id="KW-0808">Transferase</keyword>
<dbReference type="EMBL" id="CAJC01000174">
    <property type="protein sequence ID" value="CCI54174.1"/>
    <property type="molecule type" value="Genomic_DNA"/>
</dbReference>
<comment type="similarity">
    <text evidence="6">Belongs to the TPP enzyme family. MenD subfamily.</text>
</comment>
<comment type="cofactor">
    <cofactor evidence="6">
        <name>thiamine diphosphate</name>
        <dbReference type="ChEBI" id="CHEBI:58937"/>
    </cofactor>
    <text evidence="6">Binds 1 thiamine pyrophosphate per subunit.</text>
</comment>
<evidence type="ECO:0000256" key="7">
    <source>
        <dbReference type="SAM" id="MobiDB-lite"/>
    </source>
</evidence>
<dbReference type="PIRSF" id="PIRSF004983">
    <property type="entry name" value="MenD"/>
    <property type="match status" value="1"/>
</dbReference>
<feature type="domain" description="Thiamine pyrophosphate enzyme TPP-binding" evidence="8">
    <location>
        <begin position="428"/>
        <end position="545"/>
    </location>
</feature>
<dbReference type="Pfam" id="PF02775">
    <property type="entry name" value="TPP_enzyme_C"/>
    <property type="match status" value="1"/>
</dbReference>
<dbReference type="PANTHER" id="PTHR42916:SF1">
    <property type="entry name" value="PROTEIN PHYLLO, CHLOROPLASTIC"/>
    <property type="match status" value="1"/>
</dbReference>
<comment type="function">
    <text evidence="6">Catalyzes the thiamine diphosphate-dependent decarboxylation of 2-oxoglutarate and the subsequent addition of the resulting succinic semialdehyde-thiamine pyrophosphate anion to isochorismate to yield 2-succinyl-5-enolpyruvyl-6-hydroxy-3-cyclohexene-1-carboxylate (SEPHCHC).</text>
</comment>
<dbReference type="InterPro" id="IPR012001">
    <property type="entry name" value="Thiamin_PyroP_enz_TPP-bd_dom"/>
</dbReference>
<dbReference type="OrthoDB" id="9791859at2"/>
<dbReference type="GO" id="GO:0009234">
    <property type="term" value="P:menaquinone biosynthetic process"/>
    <property type="evidence" value="ECO:0007669"/>
    <property type="project" value="UniProtKB-UniRule"/>
</dbReference>
<evidence type="ECO:0000313" key="10">
    <source>
        <dbReference type="EMBL" id="CCI54174.1"/>
    </source>
</evidence>
<dbReference type="InterPro" id="IPR011766">
    <property type="entry name" value="TPP_enzyme_TPP-bd"/>
</dbReference>
<dbReference type="InterPro" id="IPR029061">
    <property type="entry name" value="THDP-binding"/>
</dbReference>
<sequence length="577" mass="60185">MTSPAVVHARALLDEACRLGVREVVLCPGSRSAPLAYAALAAAEAGRLRLHVRVDERSAGFLALGLAKTSRRPALVVTTSGTAVANLHPSVLEAHHAAVPLIVVSADRPAELRYSGANQTTVQPGIFAGALRWESDVPAPVEGDDPRLLRGFLRQAYAAATAPVEPGPVHLNLCFREPLVPAGWPLDDEVAPSEQGSAPQPVSEPESERGSKPASEPSSPPGPLPHLERTVVLLGDLVDPANRPVVSRFAATRGYPLIAEPFGRHTVDGALPHGPLTIADPGFLENLAADGSGVERVLAVGRLTLSRAVTALLRRPEVRVEAVTDRSRAADPAGVVSASYPFAALTQDGAEGDSDPSEHQWLARWQREGDRVAEAIAAEPPAWGTGLGVARAVARGIPAGAVMFVGSSNPVRDLDLGPAGLAEGVTVVASRGLAGIDGCVATAAGVALAEGAAYAVMGDLTFLHDANALLIGPHEPVPNLTLVVVNDDGGGIFRLLEPGEEQRAGAFERIFATATQTDLRALCHAHGVSHRLVNTADDLVAELARTPSGLRVLEVRVDPSTHRAAHAALRDQVRLRP</sequence>